<dbReference type="InterPro" id="IPR011009">
    <property type="entry name" value="Kinase-like_dom_sf"/>
</dbReference>
<dbReference type="RefSeq" id="WP_106180431.1">
    <property type="nucleotide sequence ID" value="NZ_PVNH01000008.1"/>
</dbReference>
<dbReference type="SUPFAM" id="SSF56112">
    <property type="entry name" value="Protein kinase-like (PK-like)"/>
    <property type="match status" value="1"/>
</dbReference>
<keyword evidence="2" id="KW-1185">Reference proteome</keyword>
<dbReference type="AlphaFoldDB" id="A0A2T0LRI7"/>
<reference evidence="1 2" key="1">
    <citation type="submission" date="2018-03" db="EMBL/GenBank/DDBJ databases">
        <title>Genomic Encyclopedia of Type Strains, Phase III (KMG-III): the genomes of soil and plant-associated and newly described type strains.</title>
        <authorList>
            <person name="Whitman W."/>
        </authorList>
    </citation>
    <scope>NUCLEOTIDE SEQUENCE [LARGE SCALE GENOMIC DNA]</scope>
    <source>
        <strain evidence="1 2">CGMCC 4.7125</strain>
    </source>
</reference>
<accession>A0A2T0LRI7</accession>
<name>A0A2T0LRI7_9PSEU</name>
<gene>
    <name evidence="1" type="ORF">B0I33_108267</name>
</gene>
<sequence length="408" mass="43021">MTVDASSTDDSTVGAGEELLAIEAAVAAAESVLAHRFGSAITLVDAEELAGSGPAVVVRARVSSSPFALPRTLVIKHYPGAPGAGEADPFAQEAASYQLFTALPPDDRTCPELLAHDAGQRVLVIEDLGRAPTLEDKLCGSDARAAETALLSWARSLGRLHFSTASREADFNALLRRLGGRARNVEGSGSRTGVGDSTDTTPVVACAQLPTLLQETLGVTTSEPARAAAERAAEQSRSASYRAFSPVDLWPDNNLVTAEGVRFLDFERGRVRSALVDAAHLRVPFATSPGALALPPGMSEAMVAAWRAEVAELWPALADDDELSAHLLDAELLLVWLTTWELLPTLAGVREAARTSRPAALVTRWRELSVHAERDGDADVAEHAAAVAAALDARFGPGLELALYPAFR</sequence>
<comment type="caution">
    <text evidence="1">The sequence shown here is derived from an EMBL/GenBank/DDBJ whole genome shotgun (WGS) entry which is preliminary data.</text>
</comment>
<proteinExistence type="predicted"/>
<dbReference type="Proteomes" id="UP000238362">
    <property type="component" value="Unassembled WGS sequence"/>
</dbReference>
<evidence type="ECO:0000313" key="2">
    <source>
        <dbReference type="Proteomes" id="UP000238362"/>
    </source>
</evidence>
<dbReference type="OrthoDB" id="144109at2"/>
<organism evidence="1 2">
    <name type="scientific">Prauserella shujinwangii</name>
    <dbReference type="NCBI Taxonomy" id="1453103"/>
    <lineage>
        <taxon>Bacteria</taxon>
        <taxon>Bacillati</taxon>
        <taxon>Actinomycetota</taxon>
        <taxon>Actinomycetes</taxon>
        <taxon>Pseudonocardiales</taxon>
        <taxon>Pseudonocardiaceae</taxon>
        <taxon>Prauserella</taxon>
    </lineage>
</organism>
<protein>
    <recommendedName>
        <fullName evidence="3">Phosphotransferase family enzyme</fullName>
    </recommendedName>
</protein>
<evidence type="ECO:0000313" key="1">
    <source>
        <dbReference type="EMBL" id="PRX46120.1"/>
    </source>
</evidence>
<evidence type="ECO:0008006" key="3">
    <source>
        <dbReference type="Google" id="ProtNLM"/>
    </source>
</evidence>
<dbReference type="EMBL" id="PVNH01000008">
    <property type="protein sequence ID" value="PRX46120.1"/>
    <property type="molecule type" value="Genomic_DNA"/>
</dbReference>